<evidence type="ECO:0000313" key="1">
    <source>
        <dbReference type="EMBL" id="PBK81647.1"/>
    </source>
</evidence>
<dbReference type="InParanoid" id="A0A2H3CXZ0"/>
<reference evidence="3" key="1">
    <citation type="journal article" date="2017" name="Nat. Ecol. Evol.">
        <title>Genome expansion and lineage-specific genetic innovations in the forest pathogenic fungi Armillaria.</title>
        <authorList>
            <person name="Sipos G."/>
            <person name="Prasanna A.N."/>
            <person name="Walter M.C."/>
            <person name="O'Connor E."/>
            <person name="Balint B."/>
            <person name="Krizsan K."/>
            <person name="Kiss B."/>
            <person name="Hess J."/>
            <person name="Varga T."/>
            <person name="Slot J."/>
            <person name="Riley R."/>
            <person name="Boka B."/>
            <person name="Rigling D."/>
            <person name="Barry K."/>
            <person name="Lee J."/>
            <person name="Mihaltcheva S."/>
            <person name="LaButti K."/>
            <person name="Lipzen A."/>
            <person name="Waldron R."/>
            <person name="Moloney N.M."/>
            <person name="Sperisen C."/>
            <person name="Kredics L."/>
            <person name="Vagvoelgyi C."/>
            <person name="Patrignani A."/>
            <person name="Fitzpatrick D."/>
            <person name="Nagy I."/>
            <person name="Doyle S."/>
            <person name="Anderson J.B."/>
            <person name="Grigoriev I.V."/>
            <person name="Gueldener U."/>
            <person name="Muensterkoetter M."/>
            <person name="Nagy L.G."/>
        </authorList>
    </citation>
    <scope>NUCLEOTIDE SEQUENCE [LARGE SCALE GENOMIC DNA]</scope>
    <source>
        <strain evidence="3">Ar21-2</strain>
    </source>
</reference>
<dbReference type="EMBL" id="KZ293726">
    <property type="protein sequence ID" value="PBK81647.1"/>
    <property type="molecule type" value="Genomic_DNA"/>
</dbReference>
<sequence length="62" mass="7286">PLKWEDHLEWVHRAIEYLTKNPTFQRKLFSDSTTDAKEENHQKVQAKEGKTILFSELVGAVF</sequence>
<organism evidence="1 3">
    <name type="scientific">Armillaria gallica</name>
    <name type="common">Bulbous honey fungus</name>
    <name type="synonym">Armillaria bulbosa</name>
    <dbReference type="NCBI Taxonomy" id="47427"/>
    <lineage>
        <taxon>Eukaryota</taxon>
        <taxon>Fungi</taxon>
        <taxon>Dikarya</taxon>
        <taxon>Basidiomycota</taxon>
        <taxon>Agaricomycotina</taxon>
        <taxon>Agaricomycetes</taxon>
        <taxon>Agaricomycetidae</taxon>
        <taxon>Agaricales</taxon>
        <taxon>Marasmiineae</taxon>
        <taxon>Physalacriaceae</taxon>
        <taxon>Armillaria</taxon>
    </lineage>
</organism>
<dbReference type="EMBL" id="KZ293726">
    <property type="protein sequence ID" value="PBK81650.1"/>
    <property type="molecule type" value="Genomic_DNA"/>
</dbReference>
<accession>A0A2H3CXZ0</accession>
<feature type="non-terminal residue" evidence="1">
    <location>
        <position position="62"/>
    </location>
</feature>
<dbReference type="OMA" id="NIEWAKH"/>
<evidence type="ECO:0000313" key="3">
    <source>
        <dbReference type="Proteomes" id="UP000217790"/>
    </source>
</evidence>
<proteinExistence type="predicted"/>
<protein>
    <submittedName>
        <fullName evidence="1">Uncharacterized protein</fullName>
    </submittedName>
</protein>
<evidence type="ECO:0000313" key="2">
    <source>
        <dbReference type="EMBL" id="PBK81650.1"/>
    </source>
</evidence>
<gene>
    <name evidence="1" type="ORF">ARMGADRAFT_871970</name>
    <name evidence="2" type="ORF">ARMGADRAFT_873108</name>
</gene>
<dbReference type="AlphaFoldDB" id="A0A2H3CXZ0"/>
<name>A0A2H3CXZ0_ARMGA</name>
<keyword evidence="3" id="KW-1185">Reference proteome</keyword>
<dbReference type="STRING" id="47427.A0A2H3CXZ0"/>
<feature type="non-terminal residue" evidence="1">
    <location>
        <position position="1"/>
    </location>
</feature>
<dbReference type="OrthoDB" id="3269075at2759"/>
<dbReference type="Proteomes" id="UP000217790">
    <property type="component" value="Unassembled WGS sequence"/>
</dbReference>
<reference evidence="1" key="2">
    <citation type="journal article" date="2017" name="Nat. Ecol. Evol.">
        <title>Lineage-specific genetic innovations streamline the genomes of Armillaria species to pathogenesis.</title>
        <authorList>
            <consortium name="DOE Joint Genome Institute"/>
            <person name="Sipos G."/>
            <person name="Prasanna A.N."/>
            <person name="Walter M.C."/>
            <person name="O'Connor E."/>
            <person name="Balint B."/>
            <person name="Krizsan K."/>
            <person name="Kiss B."/>
            <person name="Hess J."/>
            <person name="Varga T."/>
            <person name="Slot J."/>
            <person name="Riley R."/>
            <person name="Boka B."/>
            <person name="Rigling D."/>
            <person name="Barry K."/>
            <person name="Lee J."/>
            <person name="Mihaltcheva S."/>
            <person name="LaButti K."/>
            <person name="Lipzen A."/>
            <person name="Waldron R."/>
            <person name="Moloney N.M."/>
            <person name="Sperisen C."/>
            <person name="Kredics L."/>
            <person name="Vagvolgyi C."/>
            <person name="Patrignani A."/>
            <person name="Fitzpatrick D."/>
            <person name="Nagy I."/>
            <person name="Doyle S."/>
            <person name="Anderson J."/>
            <person name="Grigoriev I.V."/>
            <person name="Guldener U."/>
            <person name="Munsterkotter M."/>
            <person name="Nagy L.G."/>
        </authorList>
    </citation>
    <scope>NUCLEOTIDE SEQUENCE [LARGE SCALE GENOMIC DNA]</scope>
    <source>
        <strain evidence="1">Ar21-2</strain>
    </source>
</reference>